<accession>A0AAV5KA56</accession>
<evidence type="ECO:0000256" key="1">
    <source>
        <dbReference type="ARBA" id="ARBA00022723"/>
    </source>
</evidence>
<proteinExistence type="predicted"/>
<dbReference type="EMBL" id="BPVZ01000056">
    <property type="protein sequence ID" value="GKV21247.1"/>
    <property type="molecule type" value="Genomic_DNA"/>
</dbReference>
<dbReference type="GO" id="GO:0046872">
    <property type="term" value="F:metal ion binding"/>
    <property type="evidence" value="ECO:0007669"/>
    <property type="project" value="UniProtKB-KW"/>
</dbReference>
<dbReference type="Proteomes" id="UP001054252">
    <property type="component" value="Unassembled WGS sequence"/>
</dbReference>
<sequence>MGEVDPAFIQDLEHRPKLSPIESEGMPLIDLSPLTNAPDAIEGLVSEIRDSCKKQGFFQVISRGVPLEQRQKTEDTSRRFFT</sequence>
<keyword evidence="1" id="KW-0479">Metal-binding</keyword>
<evidence type="ECO:0000256" key="3">
    <source>
        <dbReference type="SAM" id="MobiDB-lite"/>
    </source>
</evidence>
<gene>
    <name evidence="5" type="ORF">SLEP1_g31245</name>
</gene>
<reference evidence="5 6" key="1">
    <citation type="journal article" date="2021" name="Commun. Biol.">
        <title>The genome of Shorea leprosula (Dipterocarpaceae) highlights the ecological relevance of drought in aseasonal tropical rainforests.</title>
        <authorList>
            <person name="Ng K.K.S."/>
            <person name="Kobayashi M.J."/>
            <person name="Fawcett J.A."/>
            <person name="Hatakeyama M."/>
            <person name="Paape T."/>
            <person name="Ng C.H."/>
            <person name="Ang C.C."/>
            <person name="Tnah L.H."/>
            <person name="Lee C.T."/>
            <person name="Nishiyama T."/>
            <person name="Sese J."/>
            <person name="O'Brien M.J."/>
            <person name="Copetti D."/>
            <person name="Mohd Noor M.I."/>
            <person name="Ong R.C."/>
            <person name="Putra M."/>
            <person name="Sireger I.Z."/>
            <person name="Indrioko S."/>
            <person name="Kosugi Y."/>
            <person name="Izuno A."/>
            <person name="Isagi Y."/>
            <person name="Lee S.L."/>
            <person name="Shimizu K.K."/>
        </authorList>
    </citation>
    <scope>NUCLEOTIDE SEQUENCE [LARGE SCALE GENOMIC DNA]</scope>
    <source>
        <strain evidence="5">214</strain>
    </source>
</reference>
<feature type="region of interest" description="Disordered" evidence="3">
    <location>
        <begin position="1"/>
        <end position="24"/>
    </location>
</feature>
<dbReference type="Gene3D" id="2.60.120.330">
    <property type="entry name" value="B-lactam Antibiotic, Isopenicillin N Synthase, Chain"/>
    <property type="match status" value="1"/>
</dbReference>
<protein>
    <recommendedName>
        <fullName evidence="4">Non-haem dioxygenase N-terminal domain-containing protein</fullName>
    </recommendedName>
</protein>
<keyword evidence="6" id="KW-1185">Reference proteome</keyword>
<dbReference type="InterPro" id="IPR026992">
    <property type="entry name" value="DIOX_N"/>
</dbReference>
<comment type="caution">
    <text evidence="5">The sequence shown here is derived from an EMBL/GenBank/DDBJ whole genome shotgun (WGS) entry which is preliminary data.</text>
</comment>
<evidence type="ECO:0000313" key="5">
    <source>
        <dbReference type="EMBL" id="GKV21247.1"/>
    </source>
</evidence>
<name>A0AAV5KA56_9ROSI</name>
<dbReference type="Pfam" id="PF14226">
    <property type="entry name" value="DIOX_N"/>
    <property type="match status" value="1"/>
</dbReference>
<evidence type="ECO:0000259" key="4">
    <source>
        <dbReference type="Pfam" id="PF14226"/>
    </source>
</evidence>
<organism evidence="5 6">
    <name type="scientific">Rubroshorea leprosula</name>
    <dbReference type="NCBI Taxonomy" id="152421"/>
    <lineage>
        <taxon>Eukaryota</taxon>
        <taxon>Viridiplantae</taxon>
        <taxon>Streptophyta</taxon>
        <taxon>Embryophyta</taxon>
        <taxon>Tracheophyta</taxon>
        <taxon>Spermatophyta</taxon>
        <taxon>Magnoliopsida</taxon>
        <taxon>eudicotyledons</taxon>
        <taxon>Gunneridae</taxon>
        <taxon>Pentapetalae</taxon>
        <taxon>rosids</taxon>
        <taxon>malvids</taxon>
        <taxon>Malvales</taxon>
        <taxon>Dipterocarpaceae</taxon>
        <taxon>Rubroshorea</taxon>
    </lineage>
</organism>
<evidence type="ECO:0000256" key="2">
    <source>
        <dbReference type="ARBA" id="ARBA00023004"/>
    </source>
</evidence>
<evidence type="ECO:0000313" key="6">
    <source>
        <dbReference type="Proteomes" id="UP001054252"/>
    </source>
</evidence>
<keyword evidence="2" id="KW-0408">Iron</keyword>
<dbReference type="InterPro" id="IPR027443">
    <property type="entry name" value="IPNS-like_sf"/>
</dbReference>
<feature type="domain" description="Non-haem dioxygenase N-terminal" evidence="4">
    <location>
        <begin position="27"/>
        <end position="81"/>
    </location>
</feature>
<dbReference type="AlphaFoldDB" id="A0AAV5KA56"/>
<dbReference type="SUPFAM" id="SSF51197">
    <property type="entry name" value="Clavaminate synthase-like"/>
    <property type="match status" value="1"/>
</dbReference>